<keyword evidence="4" id="KW-1185">Reference proteome</keyword>
<reference evidence="3 4" key="1">
    <citation type="submission" date="2016-10" db="EMBL/GenBank/DDBJ databases">
        <authorList>
            <person name="de Groot N.N."/>
        </authorList>
    </citation>
    <scope>NUCLEOTIDE SEQUENCE [LARGE SCALE GENOMIC DNA]</scope>
    <source>
        <strain evidence="3 4">A52C2</strain>
    </source>
</reference>
<dbReference type="OrthoDB" id="5598152at2"/>
<evidence type="ECO:0000259" key="2">
    <source>
        <dbReference type="Pfam" id="PF01012"/>
    </source>
</evidence>
<gene>
    <name evidence="3" type="ORF">SAMN05216548_106188</name>
</gene>
<dbReference type="SUPFAM" id="SSF52402">
    <property type="entry name" value="Adenine nucleotide alpha hydrolases-like"/>
    <property type="match status" value="1"/>
</dbReference>
<name>A0A1H9HWI6_9HYPH</name>
<sequence length="256" mass="26771">MRIVVLLSAGLHPVSGRTVLQRLEAQAIRLGRSLMDDAGDEILGLHAGPDPSRVADAFGYGLDRMICCRIADGDDPVPSLSAALADLAPDLVLAGRRSQGADETGLVPYQVARDLGLPLAADAAGLMRQGFRIVVDQALPKGVRRRSAIGLPALVSVHSAAPPPLPFVFAAMRRGRADERPGIAAPVAPRDLEERPHRPRARIIGQGGGSAAERLKAATETAKAGGDVLVDPSPDEAARAVVDYLRRIGALGPAPR</sequence>
<organism evidence="3 4">
    <name type="scientific">Faunimonas pinastri</name>
    <dbReference type="NCBI Taxonomy" id="1855383"/>
    <lineage>
        <taxon>Bacteria</taxon>
        <taxon>Pseudomonadati</taxon>
        <taxon>Pseudomonadota</taxon>
        <taxon>Alphaproteobacteria</taxon>
        <taxon>Hyphomicrobiales</taxon>
        <taxon>Afifellaceae</taxon>
        <taxon>Faunimonas</taxon>
    </lineage>
</organism>
<keyword evidence="1" id="KW-0249">Electron transport</keyword>
<proteinExistence type="predicted"/>
<evidence type="ECO:0000313" key="4">
    <source>
        <dbReference type="Proteomes" id="UP000199647"/>
    </source>
</evidence>
<feature type="domain" description="Electron transfer flavoprotein alpha/beta-subunit N-terminal" evidence="2">
    <location>
        <begin position="18"/>
        <end position="174"/>
    </location>
</feature>
<dbReference type="Gene3D" id="3.40.50.620">
    <property type="entry name" value="HUPs"/>
    <property type="match status" value="1"/>
</dbReference>
<dbReference type="Proteomes" id="UP000199647">
    <property type="component" value="Unassembled WGS sequence"/>
</dbReference>
<dbReference type="InterPro" id="IPR014729">
    <property type="entry name" value="Rossmann-like_a/b/a_fold"/>
</dbReference>
<dbReference type="RefSeq" id="WP_092496536.1">
    <property type="nucleotide sequence ID" value="NZ_FOFG01000006.1"/>
</dbReference>
<dbReference type="EMBL" id="FOFG01000006">
    <property type="protein sequence ID" value="SEQ66699.1"/>
    <property type="molecule type" value="Genomic_DNA"/>
</dbReference>
<dbReference type="AlphaFoldDB" id="A0A1H9HWI6"/>
<dbReference type="InterPro" id="IPR014730">
    <property type="entry name" value="ETF_a/b_N"/>
</dbReference>
<evidence type="ECO:0000313" key="3">
    <source>
        <dbReference type="EMBL" id="SEQ66699.1"/>
    </source>
</evidence>
<dbReference type="STRING" id="1855383.SAMN05216548_106188"/>
<dbReference type="Pfam" id="PF01012">
    <property type="entry name" value="ETF"/>
    <property type="match status" value="1"/>
</dbReference>
<accession>A0A1H9HWI6</accession>
<keyword evidence="1" id="KW-0813">Transport</keyword>
<evidence type="ECO:0000256" key="1">
    <source>
        <dbReference type="ARBA" id="ARBA00022982"/>
    </source>
</evidence>
<protein>
    <submittedName>
        <fullName evidence="3">Electron transfer flavoprotein beta subunit</fullName>
    </submittedName>
</protein>